<feature type="compositionally biased region" description="Low complexity" evidence="2">
    <location>
        <begin position="406"/>
        <end position="425"/>
    </location>
</feature>
<reference evidence="4" key="1">
    <citation type="submission" date="2021-07" db="EMBL/GenBank/DDBJ databases">
        <title>Draft genome of Mortierella alpina, strain LL118, isolated from an aspen leaf litter sample.</title>
        <authorList>
            <person name="Yang S."/>
            <person name="Vinatzer B.A."/>
        </authorList>
    </citation>
    <scope>NUCLEOTIDE SEQUENCE</scope>
    <source>
        <strain evidence="4">LL118</strain>
    </source>
</reference>
<proteinExistence type="predicted"/>
<protein>
    <submittedName>
        <fullName evidence="4">Uncharacterized protein</fullName>
    </submittedName>
</protein>
<name>A0A9P8A7P7_MORAP</name>
<feature type="compositionally biased region" description="Acidic residues" evidence="2">
    <location>
        <begin position="567"/>
        <end position="607"/>
    </location>
</feature>
<feature type="region of interest" description="Disordered" evidence="2">
    <location>
        <begin position="76"/>
        <end position="104"/>
    </location>
</feature>
<dbReference type="AlphaFoldDB" id="A0A9P8A7P7"/>
<dbReference type="GO" id="GO:0006511">
    <property type="term" value="P:ubiquitin-dependent protein catabolic process"/>
    <property type="evidence" value="ECO:0007669"/>
    <property type="project" value="TreeGrafter"/>
</dbReference>
<feature type="region of interest" description="Disordered" evidence="2">
    <location>
        <begin position="406"/>
        <end position="437"/>
    </location>
</feature>
<feature type="compositionally biased region" description="Polar residues" evidence="2">
    <location>
        <begin position="76"/>
        <end position="94"/>
    </location>
</feature>
<keyword evidence="3" id="KW-1133">Transmembrane helix</keyword>
<keyword evidence="3" id="KW-0472">Membrane</keyword>
<comment type="caution">
    <text evidence="4">The sequence shown here is derived from an EMBL/GenBank/DDBJ whole genome shotgun (WGS) entry which is preliminary data.</text>
</comment>
<feature type="transmembrane region" description="Helical" evidence="3">
    <location>
        <begin position="120"/>
        <end position="139"/>
    </location>
</feature>
<keyword evidence="1" id="KW-0175">Coiled coil</keyword>
<feature type="coiled-coil region" evidence="1">
    <location>
        <begin position="512"/>
        <end position="546"/>
    </location>
</feature>
<evidence type="ECO:0000313" key="4">
    <source>
        <dbReference type="EMBL" id="KAG9325220.1"/>
    </source>
</evidence>
<accession>A0A9P8A7P7</accession>
<sequence>MPFVETLEAYSRALYLPLRGYIRRPFQFATEAIRDHVPKTLWDMRRAMEHTVLGSSRLVGPFDGFGSINSLMPNSGNSDLGSTHNGSTVRSNHPSSAGATSTGHGAGSAGAKLLQAQPSMIHFFTSPYFLLLCFMSIVMNRINAIVAPRNPHPLKLSVRFALKLPAFYLLMKSVLITLALTTQDRPTLPLVWMISGLRTSYDESHALWLSFIAMGVSCTIDSFIANLHSAGTSEHTINMLEWAILFHFTPFGQDILIISLIQVCQLLSLQFLSLSSRGKNYRLIVTTFWGVLDLAHFAHAVYYRSSTYPSLQLLTRLPEVVVLLMVGISMTLHALTYVVTGGNVRRQMFDPRVMPAMDEEYGLAVFKLGRACMEATQGVGLRNEVDAVVVPLGTILDRKQLKKYKSAMQSSSSTDPSQSQPASSSHPYGSGQPRQGVPVSGFANEMVDIVETPGQRRQQISRRRQRFNVMKAFFQSTASLVAEVARGLYNRVAPVRFQRPSPRSEAGSRMYMQEYIQLRATIEEALERARQRRDEEEQSFQQQLTEAFAEVDDEVIYKDFLTREFTLSDDEQDEYDGDYMDQDQDTEDGEEEKEEEDRECDDYDTESDGAQPAGQESESDVGEIESFGIRRRNYSESDSDSDDHVYQGAFRQMSPWRALGSIQDFFLDTSFMSISLSGRLQETPLTRSQHRLNMSGARDFEQQQQEAIEYGNSQDAGSAHDGRVGFGRLSRKGRGSSGEPDNRALLAILRSGSSSVLAVEATFRAFPKYTCPEYDMLRRAL</sequence>
<evidence type="ECO:0000256" key="2">
    <source>
        <dbReference type="SAM" id="MobiDB-lite"/>
    </source>
</evidence>
<feature type="transmembrane region" description="Helical" evidence="3">
    <location>
        <begin position="322"/>
        <end position="344"/>
    </location>
</feature>
<dbReference type="PANTHER" id="PTHR22696">
    <property type="entry name" value="E3 UBIQUITIN-PROTEIN LIGASE RNF26"/>
    <property type="match status" value="1"/>
</dbReference>
<dbReference type="PANTHER" id="PTHR22696:SF1">
    <property type="entry name" value="E3 UBIQUITIN-PROTEIN LIGASE RNF26"/>
    <property type="match status" value="1"/>
</dbReference>
<feature type="transmembrane region" description="Helical" evidence="3">
    <location>
        <begin position="281"/>
        <end position="302"/>
    </location>
</feature>
<feature type="transmembrane region" description="Helical" evidence="3">
    <location>
        <begin position="160"/>
        <end position="180"/>
    </location>
</feature>
<evidence type="ECO:0000256" key="3">
    <source>
        <dbReference type="SAM" id="Phobius"/>
    </source>
</evidence>
<dbReference type="GO" id="GO:0061630">
    <property type="term" value="F:ubiquitin protein ligase activity"/>
    <property type="evidence" value="ECO:0007669"/>
    <property type="project" value="TreeGrafter"/>
</dbReference>
<feature type="region of interest" description="Disordered" evidence="2">
    <location>
        <begin position="711"/>
        <end position="741"/>
    </location>
</feature>
<feature type="region of interest" description="Disordered" evidence="2">
    <location>
        <begin position="567"/>
        <end position="643"/>
    </location>
</feature>
<dbReference type="EMBL" id="JAIFTL010000045">
    <property type="protein sequence ID" value="KAG9325220.1"/>
    <property type="molecule type" value="Genomic_DNA"/>
</dbReference>
<dbReference type="GO" id="GO:0016567">
    <property type="term" value="P:protein ubiquitination"/>
    <property type="evidence" value="ECO:0007669"/>
    <property type="project" value="TreeGrafter"/>
</dbReference>
<evidence type="ECO:0000256" key="1">
    <source>
        <dbReference type="SAM" id="Coils"/>
    </source>
</evidence>
<dbReference type="Proteomes" id="UP000717515">
    <property type="component" value="Unassembled WGS sequence"/>
</dbReference>
<keyword evidence="3" id="KW-0812">Transmembrane</keyword>
<gene>
    <name evidence="4" type="ORF">KVV02_004160</name>
</gene>
<organism evidence="4 5">
    <name type="scientific">Mortierella alpina</name>
    <name type="common">Oleaginous fungus</name>
    <name type="synonym">Mortierella renispora</name>
    <dbReference type="NCBI Taxonomy" id="64518"/>
    <lineage>
        <taxon>Eukaryota</taxon>
        <taxon>Fungi</taxon>
        <taxon>Fungi incertae sedis</taxon>
        <taxon>Mucoromycota</taxon>
        <taxon>Mortierellomycotina</taxon>
        <taxon>Mortierellomycetes</taxon>
        <taxon>Mortierellales</taxon>
        <taxon>Mortierellaceae</taxon>
        <taxon>Mortierella</taxon>
    </lineage>
</organism>
<evidence type="ECO:0000313" key="5">
    <source>
        <dbReference type="Proteomes" id="UP000717515"/>
    </source>
</evidence>